<proteinExistence type="predicted"/>
<dbReference type="Proteomes" id="UP001151760">
    <property type="component" value="Unassembled WGS sequence"/>
</dbReference>
<keyword evidence="2" id="KW-1185">Reference proteome</keyword>
<dbReference type="EMBL" id="BQNB010018793">
    <property type="protein sequence ID" value="GJT78349.1"/>
    <property type="molecule type" value="Genomic_DNA"/>
</dbReference>
<gene>
    <name evidence="1" type="ORF">Tco_1045074</name>
</gene>
<accession>A0ABQ5GST8</accession>
<organism evidence="1 2">
    <name type="scientific">Tanacetum coccineum</name>
    <dbReference type="NCBI Taxonomy" id="301880"/>
    <lineage>
        <taxon>Eukaryota</taxon>
        <taxon>Viridiplantae</taxon>
        <taxon>Streptophyta</taxon>
        <taxon>Embryophyta</taxon>
        <taxon>Tracheophyta</taxon>
        <taxon>Spermatophyta</taxon>
        <taxon>Magnoliopsida</taxon>
        <taxon>eudicotyledons</taxon>
        <taxon>Gunneridae</taxon>
        <taxon>Pentapetalae</taxon>
        <taxon>asterids</taxon>
        <taxon>campanulids</taxon>
        <taxon>Asterales</taxon>
        <taxon>Asteraceae</taxon>
        <taxon>Asteroideae</taxon>
        <taxon>Anthemideae</taxon>
        <taxon>Anthemidinae</taxon>
        <taxon>Tanacetum</taxon>
    </lineage>
</organism>
<evidence type="ECO:0000313" key="1">
    <source>
        <dbReference type="EMBL" id="GJT78349.1"/>
    </source>
</evidence>
<sequence length="88" mass="10261">MISASTCYFDVTISTSVFEEQIAYTRDLVDFGVAIHTSTILEGDRKMKLFQDMQLIQKLRDDQKRVKKVFEDMSGSYVQKSNKDRDLR</sequence>
<comment type="caution">
    <text evidence="1">The sequence shown here is derived from an EMBL/GenBank/DDBJ whole genome shotgun (WGS) entry which is preliminary data.</text>
</comment>
<name>A0ABQ5GST8_9ASTR</name>
<reference evidence="1" key="1">
    <citation type="journal article" date="2022" name="Int. J. Mol. Sci.">
        <title>Draft Genome of Tanacetum Coccineum: Genomic Comparison of Closely Related Tanacetum-Family Plants.</title>
        <authorList>
            <person name="Yamashiro T."/>
            <person name="Shiraishi A."/>
            <person name="Nakayama K."/>
            <person name="Satake H."/>
        </authorList>
    </citation>
    <scope>NUCLEOTIDE SEQUENCE</scope>
</reference>
<reference evidence="1" key="2">
    <citation type="submission" date="2022-01" db="EMBL/GenBank/DDBJ databases">
        <authorList>
            <person name="Yamashiro T."/>
            <person name="Shiraishi A."/>
            <person name="Satake H."/>
            <person name="Nakayama K."/>
        </authorList>
    </citation>
    <scope>NUCLEOTIDE SEQUENCE</scope>
</reference>
<protein>
    <submittedName>
        <fullName evidence="1">Uncharacterized protein</fullName>
    </submittedName>
</protein>
<evidence type="ECO:0000313" key="2">
    <source>
        <dbReference type="Proteomes" id="UP001151760"/>
    </source>
</evidence>